<dbReference type="AlphaFoldDB" id="A0ABD1CM21"/>
<dbReference type="EMBL" id="JBEHCU010011257">
    <property type="protein sequence ID" value="KAL1376989.1"/>
    <property type="molecule type" value="Genomic_DNA"/>
</dbReference>
<protein>
    <submittedName>
        <fullName evidence="1">Uncharacterized protein</fullName>
    </submittedName>
</protein>
<name>A0ABD1CM21_CULPP</name>
<keyword evidence="2" id="KW-1185">Reference proteome</keyword>
<sequence length="178" mass="19945">MASICTRWSINAFCFSPDRYCLCIAYVSSIKIWNLACKTMVEELKPSKADPPQCLSLTLFTNGQTLTPGTPTTSSASGRFVARRRIRTAWPITRRSEDNRRRPHIETSSGNHWWKQDRRVALSCSPTPLIHSALPGWPKAQAINSSVEKILLRDVNLQQVVSIEPSVIAFITSSTVRS</sequence>
<dbReference type="InterPro" id="IPR015943">
    <property type="entry name" value="WD40/YVTN_repeat-like_dom_sf"/>
</dbReference>
<evidence type="ECO:0000313" key="1">
    <source>
        <dbReference type="EMBL" id="KAL1376989.1"/>
    </source>
</evidence>
<evidence type="ECO:0000313" key="2">
    <source>
        <dbReference type="Proteomes" id="UP001562425"/>
    </source>
</evidence>
<organism evidence="1 2">
    <name type="scientific">Culex pipiens pipiens</name>
    <name type="common">Northern house mosquito</name>
    <dbReference type="NCBI Taxonomy" id="38569"/>
    <lineage>
        <taxon>Eukaryota</taxon>
        <taxon>Metazoa</taxon>
        <taxon>Ecdysozoa</taxon>
        <taxon>Arthropoda</taxon>
        <taxon>Hexapoda</taxon>
        <taxon>Insecta</taxon>
        <taxon>Pterygota</taxon>
        <taxon>Neoptera</taxon>
        <taxon>Endopterygota</taxon>
        <taxon>Diptera</taxon>
        <taxon>Nematocera</taxon>
        <taxon>Culicoidea</taxon>
        <taxon>Culicidae</taxon>
        <taxon>Culicinae</taxon>
        <taxon>Culicini</taxon>
        <taxon>Culex</taxon>
        <taxon>Culex</taxon>
    </lineage>
</organism>
<dbReference type="Gene3D" id="2.130.10.10">
    <property type="entry name" value="YVTN repeat-like/Quinoprotein amine dehydrogenase"/>
    <property type="match status" value="1"/>
</dbReference>
<gene>
    <name evidence="1" type="ORF">pipiens_016562</name>
</gene>
<accession>A0ABD1CM21</accession>
<dbReference type="Proteomes" id="UP001562425">
    <property type="component" value="Unassembled WGS sequence"/>
</dbReference>
<comment type="caution">
    <text evidence="1">The sequence shown here is derived from an EMBL/GenBank/DDBJ whole genome shotgun (WGS) entry which is preliminary data.</text>
</comment>
<proteinExistence type="predicted"/>
<reference evidence="1 2" key="1">
    <citation type="submission" date="2024-05" db="EMBL/GenBank/DDBJ databases">
        <title>Culex pipiens pipiens assembly and annotation.</title>
        <authorList>
            <person name="Alout H."/>
            <person name="Durand T."/>
        </authorList>
    </citation>
    <scope>NUCLEOTIDE SEQUENCE [LARGE SCALE GENOMIC DNA]</scope>
    <source>
        <strain evidence="1">HA-2024</strain>
        <tissue evidence="1">Whole body</tissue>
    </source>
</reference>